<dbReference type="AlphaFoldDB" id="I7FIA2"/>
<dbReference type="KEGG" id="gsu:GSU3498"/>
<evidence type="ECO:0000313" key="1">
    <source>
        <dbReference type="EMBL" id="AFP20403.1"/>
    </source>
</evidence>
<name>I7FIA2_GEOSL</name>
<protein>
    <recommendedName>
        <fullName evidence="3">HEPN domain-containing protein</fullName>
    </recommendedName>
</protein>
<gene>
    <name evidence="1" type="ordered locus">GSU3498</name>
</gene>
<accession>I7FIA2</accession>
<reference evidence="1 2" key="1">
    <citation type="journal article" date="2003" name="Science">
        <title>Genome of Geobacter sulfurreducens: metal reduction in subsurface environments.</title>
        <authorList>
            <person name="Methe B.A."/>
            <person name="Nelson K.E."/>
            <person name="Eisen J.A."/>
            <person name="Paulsen I.T."/>
            <person name="Nelson W."/>
            <person name="Heidelberg J.F."/>
            <person name="Wu D."/>
            <person name="Wu M."/>
            <person name="Ward N."/>
            <person name="Beanan M.J."/>
            <person name="Dodson R.J."/>
            <person name="Madupu R."/>
            <person name="Brinkac L.M."/>
            <person name="Daugherty S.C."/>
            <person name="DeBoy R.T."/>
            <person name="Durkin A.S."/>
            <person name="Gwinn M."/>
            <person name="Kolonay J.F."/>
            <person name="Sullivan S.A."/>
            <person name="Haft D.H."/>
            <person name="Selengut J."/>
            <person name="Davidsen T.M."/>
            <person name="Zafar N."/>
            <person name="White O."/>
            <person name="Tran B."/>
            <person name="Romero C."/>
            <person name="Forberger H.A."/>
            <person name="Weidman J."/>
            <person name="Khouri H."/>
            <person name="Feldblyum T.V."/>
            <person name="Utterback T.R."/>
            <person name="Van Aken S.E."/>
            <person name="Lovley D.R."/>
            <person name="Fraser C.M."/>
        </authorList>
    </citation>
    <scope>NUCLEOTIDE SEQUENCE [LARGE SCALE GENOMIC DNA]</scope>
    <source>
        <strain evidence="2">ATCC 51573 / DSM 12127 / PCA</strain>
    </source>
</reference>
<dbReference type="Proteomes" id="UP000000577">
    <property type="component" value="Chromosome"/>
</dbReference>
<proteinExistence type="predicted"/>
<evidence type="ECO:0000313" key="2">
    <source>
        <dbReference type="Proteomes" id="UP000000577"/>
    </source>
</evidence>
<dbReference type="HOGENOM" id="CLU_1439209_0_0_7"/>
<dbReference type="EMBL" id="AE017180">
    <property type="protein sequence ID" value="AFP20403.1"/>
    <property type="molecule type" value="Genomic_DNA"/>
</dbReference>
<dbReference type="SMR" id="I7FIA2"/>
<organism evidence="1 2">
    <name type="scientific">Geobacter sulfurreducens (strain ATCC 51573 / DSM 12127 / PCA)</name>
    <dbReference type="NCBI Taxonomy" id="243231"/>
    <lineage>
        <taxon>Bacteria</taxon>
        <taxon>Pseudomonadati</taxon>
        <taxon>Thermodesulfobacteriota</taxon>
        <taxon>Desulfuromonadia</taxon>
        <taxon>Geobacterales</taxon>
        <taxon>Geobacteraceae</taxon>
        <taxon>Geobacter</taxon>
    </lineage>
</organism>
<dbReference type="EnsemblBacteria" id="AFP20403">
    <property type="protein sequence ID" value="AFP20403"/>
    <property type="gene ID" value="GSU3498"/>
</dbReference>
<reference evidence="1 2" key="2">
    <citation type="journal article" date="2012" name="BMC Genomics">
        <title>Comparative genomic analysis of Geobacter sulfurreducens KN400, a strain with enhanced capacity for extracellular electron transfer and electricity production.</title>
        <authorList>
            <person name="Butler J.E."/>
            <person name="Young N.D."/>
            <person name="Aklujkar M."/>
            <person name="Lovley D.R."/>
        </authorList>
    </citation>
    <scope>NUCLEOTIDE SEQUENCE [LARGE SCALE GENOMIC DNA]</scope>
    <source>
        <strain evidence="2">ATCC 51573 / DSM 12127 / PCA</strain>
    </source>
</reference>
<dbReference type="STRING" id="243231.GSU3498"/>
<evidence type="ECO:0008006" key="3">
    <source>
        <dbReference type="Google" id="ProtNLM"/>
    </source>
</evidence>
<dbReference type="InParanoid" id="I7FIA2"/>
<dbReference type="OrthoDB" id="9993646at2"/>
<sequence length="188" mass="20604">MTVDDINLCSSCNEPIVSDGPNGERCPCPKCGSLNRQIFLRGTSSGRSTLTAELTVVTYPQALLTFAEGLLISEQPGIAVVVAHMAAELAAERSFSEAFGNRGLTYLEDPITEFFPSYNLANDRVRRIFTALTGNNLEKFDFWPAFKTSSARRNKIVHEGGRCSHAEATESIKAVRELVEHLGKYLSS</sequence>
<keyword evidence="2" id="KW-1185">Reference proteome</keyword>